<proteinExistence type="predicted"/>
<keyword evidence="1" id="KW-0472">Membrane</keyword>
<evidence type="ECO:0008006" key="4">
    <source>
        <dbReference type="Google" id="ProtNLM"/>
    </source>
</evidence>
<dbReference type="AlphaFoldDB" id="A0A2C9CT83"/>
<evidence type="ECO:0000313" key="2">
    <source>
        <dbReference type="EMBL" id="SOH94711.1"/>
    </source>
</evidence>
<evidence type="ECO:0000256" key="1">
    <source>
        <dbReference type="SAM" id="Phobius"/>
    </source>
</evidence>
<evidence type="ECO:0000313" key="3">
    <source>
        <dbReference type="Proteomes" id="UP000220034"/>
    </source>
</evidence>
<reference evidence="3" key="1">
    <citation type="submission" date="2017-09" db="EMBL/GenBank/DDBJ databases">
        <authorList>
            <person name="Varghese N."/>
            <person name="Submissions S."/>
        </authorList>
    </citation>
    <scope>NUCLEOTIDE SEQUENCE [LARGE SCALE GENOMIC DNA]</scope>
    <source>
        <strain evidence="3">C7</strain>
    </source>
</reference>
<sequence length="73" mass="7614">MMRSKISFHRFVASENGAVTVDWVVLSGAVVALGLGVLVLIDPSIENSTEVVSNAIGTAVVDRTGESSIPDLD</sequence>
<gene>
    <name evidence="2" type="ORF">SAMN06273572_105134</name>
</gene>
<protein>
    <recommendedName>
        <fullName evidence="4">Pilus assembly protein</fullName>
    </recommendedName>
</protein>
<dbReference type="RefSeq" id="WP_097930564.1">
    <property type="nucleotide sequence ID" value="NZ_OCTN01000005.1"/>
</dbReference>
<name>A0A2C9CT83_9RHOB</name>
<accession>A0A2C9CT83</accession>
<organism evidence="2 3">
    <name type="scientific">Pontivivens marinum</name>
    <dbReference type="NCBI Taxonomy" id="1690039"/>
    <lineage>
        <taxon>Bacteria</taxon>
        <taxon>Pseudomonadati</taxon>
        <taxon>Pseudomonadota</taxon>
        <taxon>Alphaproteobacteria</taxon>
        <taxon>Rhodobacterales</taxon>
        <taxon>Paracoccaceae</taxon>
        <taxon>Pontivivens</taxon>
    </lineage>
</organism>
<feature type="transmembrane region" description="Helical" evidence="1">
    <location>
        <begin position="21"/>
        <end position="41"/>
    </location>
</feature>
<keyword evidence="3" id="KW-1185">Reference proteome</keyword>
<keyword evidence="1" id="KW-0812">Transmembrane</keyword>
<dbReference type="Proteomes" id="UP000220034">
    <property type="component" value="Unassembled WGS sequence"/>
</dbReference>
<dbReference type="EMBL" id="OCTN01000005">
    <property type="protein sequence ID" value="SOH94711.1"/>
    <property type="molecule type" value="Genomic_DNA"/>
</dbReference>
<keyword evidence="1" id="KW-1133">Transmembrane helix</keyword>